<dbReference type="Gene3D" id="3.40.30.10">
    <property type="entry name" value="Glutaredoxin"/>
    <property type="match status" value="2"/>
</dbReference>
<dbReference type="EMBL" id="UZAM01016433">
    <property type="protein sequence ID" value="VDP43214.1"/>
    <property type="molecule type" value="Genomic_DNA"/>
</dbReference>
<dbReference type="InterPro" id="IPR052460">
    <property type="entry name" value="ER_disulfide_reductase"/>
</dbReference>
<reference evidence="3" key="1">
    <citation type="submission" date="2016-06" db="UniProtKB">
        <authorList>
            <consortium name="WormBaseParasite"/>
        </authorList>
    </citation>
    <scope>IDENTIFICATION</scope>
</reference>
<proteinExistence type="predicted"/>
<dbReference type="InterPro" id="IPR036249">
    <property type="entry name" value="Thioredoxin-like_sf"/>
</dbReference>
<dbReference type="GO" id="GO:0051787">
    <property type="term" value="F:misfolded protein binding"/>
    <property type="evidence" value="ECO:0007669"/>
    <property type="project" value="TreeGrafter"/>
</dbReference>
<organism evidence="3">
    <name type="scientific">Soboliphyme baturini</name>
    <dbReference type="NCBI Taxonomy" id="241478"/>
    <lineage>
        <taxon>Eukaryota</taxon>
        <taxon>Metazoa</taxon>
        <taxon>Ecdysozoa</taxon>
        <taxon>Nematoda</taxon>
        <taxon>Enoplea</taxon>
        <taxon>Dorylaimia</taxon>
        <taxon>Dioctophymatida</taxon>
        <taxon>Dioctophymatoidea</taxon>
        <taxon>Soboliphymatidae</taxon>
        <taxon>Soboliphyme</taxon>
    </lineage>
</organism>
<dbReference type="PANTHER" id="PTHR44340:SF1">
    <property type="entry name" value="DNAJ HOMOLOG SUBFAMILY C MEMBER 10"/>
    <property type="match status" value="1"/>
</dbReference>
<sequence>MELRKKYDAYGEAGLKDNFDFGRQYQSWQFYQNDFGLCCELRFWREIARELEGVLNFGAVNCMDDYVLCNQEHIQQFPTLLMYPERTTYAGVTDLEQLVEFVLTQVNPKMLRLRETNFERLKSEHQLSSMPWIIDFYQDPTATLSSQSRKKLAAMLNGLAIVAYVDCATEVNLCAQFEVNSSVVYYPNSKFVSKDRQIWNSFDTKELYHMMLGRLPDIAEIQTDILEVCCFMLPSS</sequence>
<dbReference type="OrthoDB" id="5810603at2759"/>
<evidence type="ECO:0000313" key="1">
    <source>
        <dbReference type="EMBL" id="VDP43214.1"/>
    </source>
</evidence>
<accession>A0A183J7G8</accession>
<dbReference type="PANTHER" id="PTHR44340">
    <property type="entry name" value="DNAJ HOMOLOG SUBFAMILY C MEMBER 10"/>
    <property type="match status" value="1"/>
</dbReference>
<evidence type="ECO:0000313" key="3">
    <source>
        <dbReference type="WBParaSite" id="SBAD_0001221001-mRNA-1"/>
    </source>
</evidence>
<dbReference type="SUPFAM" id="SSF52833">
    <property type="entry name" value="Thioredoxin-like"/>
    <property type="match status" value="2"/>
</dbReference>
<dbReference type="WBParaSite" id="SBAD_0001221001-mRNA-1">
    <property type="protein sequence ID" value="SBAD_0001221001-mRNA-1"/>
    <property type="gene ID" value="SBAD_0001221001"/>
</dbReference>
<dbReference type="GO" id="GO:0005788">
    <property type="term" value="C:endoplasmic reticulum lumen"/>
    <property type="evidence" value="ECO:0007669"/>
    <property type="project" value="TreeGrafter"/>
</dbReference>
<dbReference type="GO" id="GO:0016671">
    <property type="term" value="F:oxidoreductase activity, acting on a sulfur group of donors, disulfide as acceptor"/>
    <property type="evidence" value="ECO:0007669"/>
    <property type="project" value="TreeGrafter"/>
</dbReference>
<dbReference type="GO" id="GO:0015035">
    <property type="term" value="F:protein-disulfide reductase activity"/>
    <property type="evidence" value="ECO:0007669"/>
    <property type="project" value="TreeGrafter"/>
</dbReference>
<keyword evidence="2" id="KW-1185">Reference proteome</keyword>
<name>A0A183J7G8_9BILA</name>
<dbReference type="AlphaFoldDB" id="A0A183J7G8"/>
<dbReference type="Proteomes" id="UP000270296">
    <property type="component" value="Unassembled WGS sequence"/>
</dbReference>
<reference evidence="1 2" key="2">
    <citation type="submission" date="2018-11" db="EMBL/GenBank/DDBJ databases">
        <authorList>
            <consortium name="Pathogen Informatics"/>
        </authorList>
    </citation>
    <scope>NUCLEOTIDE SEQUENCE [LARGE SCALE GENOMIC DNA]</scope>
</reference>
<evidence type="ECO:0000313" key="2">
    <source>
        <dbReference type="Proteomes" id="UP000270296"/>
    </source>
</evidence>
<protein>
    <submittedName>
        <fullName evidence="3">Thioredoxin domain-containing protein</fullName>
    </submittedName>
</protein>
<dbReference type="GO" id="GO:0036498">
    <property type="term" value="P:IRE1-mediated unfolded protein response"/>
    <property type="evidence" value="ECO:0007669"/>
    <property type="project" value="TreeGrafter"/>
</dbReference>
<gene>
    <name evidence="1" type="ORF">SBAD_LOCUS11815</name>
</gene>